<reference evidence="2" key="1">
    <citation type="submission" date="2021-01" db="EMBL/GenBank/DDBJ databases">
        <authorList>
            <person name="Corre E."/>
            <person name="Pelletier E."/>
            <person name="Niang G."/>
            <person name="Scheremetjew M."/>
            <person name="Finn R."/>
            <person name="Kale V."/>
            <person name="Holt S."/>
            <person name="Cochrane G."/>
            <person name="Meng A."/>
            <person name="Brown T."/>
            <person name="Cohen L."/>
        </authorList>
    </citation>
    <scope>NUCLEOTIDE SEQUENCE</scope>
    <source>
        <strain evidence="2">379</strain>
    </source>
</reference>
<organism evidence="2">
    <name type="scientific">Emiliania huxleyi</name>
    <name type="common">Coccolithophore</name>
    <name type="synonym">Pontosphaera huxleyi</name>
    <dbReference type="NCBI Taxonomy" id="2903"/>
    <lineage>
        <taxon>Eukaryota</taxon>
        <taxon>Haptista</taxon>
        <taxon>Haptophyta</taxon>
        <taxon>Prymnesiophyceae</taxon>
        <taxon>Isochrysidales</taxon>
        <taxon>Noelaerhabdaceae</taxon>
        <taxon>Emiliania</taxon>
    </lineage>
</organism>
<sequence length="167" mass="18220">MGLRRTASASALNSPPLKSRAASVCAQLRGLEQMMAAHAPRTEAEYARDIGSIFNSYCTAAEGFTDRKKKDKSATICASRASNTLENLFRAPPKGWSKMGSGSADIPSADPRQLPATEMVEQRQADVAGASDDSHRGGGAAGRPTQREMNRNWWGRQRQARRRTELR</sequence>
<accession>A0A7S3SCZ5</accession>
<dbReference type="EMBL" id="HBIR01023811">
    <property type="protein sequence ID" value="CAE0550644.1"/>
    <property type="molecule type" value="Transcribed_RNA"/>
</dbReference>
<gene>
    <name evidence="2" type="ORF">EHUX00137_LOCUS18251</name>
</gene>
<proteinExistence type="predicted"/>
<evidence type="ECO:0000256" key="1">
    <source>
        <dbReference type="SAM" id="MobiDB-lite"/>
    </source>
</evidence>
<feature type="region of interest" description="Disordered" evidence="1">
    <location>
        <begin position="89"/>
        <end position="167"/>
    </location>
</feature>
<protein>
    <submittedName>
        <fullName evidence="2">Uncharacterized protein</fullName>
    </submittedName>
</protein>
<name>A0A7S3SCZ5_EMIHU</name>
<dbReference type="AlphaFoldDB" id="A0A7S3SCZ5"/>
<evidence type="ECO:0000313" key="2">
    <source>
        <dbReference type="EMBL" id="CAE0550644.1"/>
    </source>
</evidence>